<dbReference type="SUPFAM" id="SSF48008">
    <property type="entry name" value="GntR ligand-binding domain-like"/>
    <property type="match status" value="1"/>
</dbReference>
<reference evidence="5" key="2">
    <citation type="submission" date="2021-04" db="EMBL/GenBank/DDBJ databases">
        <title>Isolation and genomic analysis of the ibuprofen-degrading bacterium Sphingomonas strain MPO218.</title>
        <authorList>
            <person name="Aulestia M."/>
            <person name="Flores A."/>
            <person name="Mangas E.L."/>
            <person name="Perez-Pulido A.J."/>
            <person name="Santero E."/>
            <person name="Camacho E.M."/>
        </authorList>
    </citation>
    <scope>NUCLEOTIDE SEQUENCE</scope>
    <source>
        <strain evidence="5">MPO218</strain>
    </source>
</reference>
<dbReference type="PANTHER" id="PTHR43537">
    <property type="entry name" value="TRANSCRIPTIONAL REGULATOR, GNTR FAMILY"/>
    <property type="match status" value="1"/>
</dbReference>
<dbReference type="Proteomes" id="UP000664914">
    <property type="component" value="Chromosome"/>
</dbReference>
<keyword evidence="2" id="KW-0238">DNA-binding</keyword>
<evidence type="ECO:0000313" key="6">
    <source>
        <dbReference type="Proteomes" id="UP000664914"/>
    </source>
</evidence>
<dbReference type="SMART" id="SM00895">
    <property type="entry name" value="FCD"/>
    <property type="match status" value="1"/>
</dbReference>
<dbReference type="PROSITE" id="PS50949">
    <property type="entry name" value="HTH_GNTR"/>
    <property type="match status" value="1"/>
</dbReference>
<gene>
    <name evidence="5" type="ORF">HRJ34_25075</name>
</gene>
<evidence type="ECO:0000256" key="1">
    <source>
        <dbReference type="ARBA" id="ARBA00023015"/>
    </source>
</evidence>
<dbReference type="EMBL" id="CP059319">
    <property type="protein sequence ID" value="QTH21550.1"/>
    <property type="molecule type" value="Genomic_DNA"/>
</dbReference>
<dbReference type="InterPro" id="IPR036388">
    <property type="entry name" value="WH-like_DNA-bd_sf"/>
</dbReference>
<sequence>MSKASDQAYAEIRRGILSGHFPAGQFVPEDEFAQYCGMSRTPVREAIAQLVAEMLLQRSDTNRVFVPTWSDDDDEELFTLRAYLESHCAQRAARFVTEEQIAELKEHYEFIERAINRPSGASVTDFVEGNRRFHRVLMSAAQSERLNQLMRLIVSQIVVHRTAERYTALDMVRSQGDHRDLITALEMRDAEWAGSIVHNHIRRAASAYRQYRDKHSGLIDGAGTPAR</sequence>
<dbReference type="PANTHER" id="PTHR43537:SF5">
    <property type="entry name" value="UXU OPERON TRANSCRIPTIONAL REGULATOR"/>
    <property type="match status" value="1"/>
</dbReference>
<proteinExistence type="predicted"/>
<accession>A0A975D4I5</accession>
<feature type="domain" description="HTH gntR-type" evidence="4">
    <location>
        <begin position="2"/>
        <end position="69"/>
    </location>
</feature>
<dbReference type="Pfam" id="PF07729">
    <property type="entry name" value="FCD"/>
    <property type="match status" value="1"/>
</dbReference>
<dbReference type="GO" id="GO:0003677">
    <property type="term" value="F:DNA binding"/>
    <property type="evidence" value="ECO:0007669"/>
    <property type="project" value="UniProtKB-KW"/>
</dbReference>
<dbReference type="SUPFAM" id="SSF46785">
    <property type="entry name" value="Winged helix' DNA-binding domain"/>
    <property type="match status" value="1"/>
</dbReference>
<dbReference type="SMART" id="SM00345">
    <property type="entry name" value="HTH_GNTR"/>
    <property type="match status" value="1"/>
</dbReference>
<dbReference type="InterPro" id="IPR000524">
    <property type="entry name" value="Tscrpt_reg_HTH_GntR"/>
</dbReference>
<dbReference type="GO" id="GO:0003700">
    <property type="term" value="F:DNA-binding transcription factor activity"/>
    <property type="evidence" value="ECO:0007669"/>
    <property type="project" value="InterPro"/>
</dbReference>
<dbReference type="InterPro" id="IPR011711">
    <property type="entry name" value="GntR_C"/>
</dbReference>
<dbReference type="Gene3D" id="1.20.120.530">
    <property type="entry name" value="GntR ligand-binding domain-like"/>
    <property type="match status" value="1"/>
</dbReference>
<dbReference type="RefSeq" id="WP_029993369.1">
    <property type="nucleotide sequence ID" value="NZ_CP059319.1"/>
</dbReference>
<evidence type="ECO:0000259" key="4">
    <source>
        <dbReference type="PROSITE" id="PS50949"/>
    </source>
</evidence>
<protein>
    <submittedName>
        <fullName evidence="5">GntR family transcriptional regulator</fullName>
    </submittedName>
</protein>
<organism evidence="5 6">
    <name type="scientific">Rhizorhabdus wittichii</name>
    <dbReference type="NCBI Taxonomy" id="160791"/>
    <lineage>
        <taxon>Bacteria</taxon>
        <taxon>Pseudomonadati</taxon>
        <taxon>Pseudomonadota</taxon>
        <taxon>Alphaproteobacteria</taxon>
        <taxon>Sphingomonadales</taxon>
        <taxon>Sphingomonadaceae</taxon>
        <taxon>Rhizorhabdus</taxon>
    </lineage>
</organism>
<reference evidence="5" key="1">
    <citation type="submission" date="2020-07" db="EMBL/GenBank/DDBJ databases">
        <authorList>
            <person name="Camacho E."/>
        </authorList>
    </citation>
    <scope>NUCLEOTIDE SEQUENCE</scope>
    <source>
        <strain evidence="5">MPO218</strain>
    </source>
</reference>
<evidence type="ECO:0000256" key="2">
    <source>
        <dbReference type="ARBA" id="ARBA00023125"/>
    </source>
</evidence>
<dbReference type="InterPro" id="IPR008920">
    <property type="entry name" value="TF_FadR/GntR_C"/>
</dbReference>
<dbReference type="Gene3D" id="1.10.10.10">
    <property type="entry name" value="Winged helix-like DNA-binding domain superfamily/Winged helix DNA-binding domain"/>
    <property type="match status" value="1"/>
</dbReference>
<evidence type="ECO:0000313" key="5">
    <source>
        <dbReference type="EMBL" id="QTH21550.1"/>
    </source>
</evidence>
<evidence type="ECO:0000256" key="3">
    <source>
        <dbReference type="ARBA" id="ARBA00023163"/>
    </source>
</evidence>
<keyword evidence="1" id="KW-0805">Transcription regulation</keyword>
<keyword evidence="3" id="KW-0804">Transcription</keyword>
<dbReference type="AlphaFoldDB" id="A0A975D4I5"/>
<dbReference type="InterPro" id="IPR036390">
    <property type="entry name" value="WH_DNA-bd_sf"/>
</dbReference>
<name>A0A975D4I5_9SPHN</name>
<dbReference type="Pfam" id="PF00392">
    <property type="entry name" value="GntR"/>
    <property type="match status" value="1"/>
</dbReference>